<dbReference type="RefSeq" id="WP_089068772.1">
    <property type="nucleotide sequence ID" value="NZ_CP022358.1"/>
</dbReference>
<dbReference type="AlphaFoldDB" id="A0A220US06"/>
<dbReference type="Gene3D" id="2.40.50.200">
    <property type="entry name" value="Bacterial OB-fold"/>
    <property type="match status" value="1"/>
</dbReference>
<dbReference type="InterPro" id="IPR036700">
    <property type="entry name" value="BOBF_sf"/>
</dbReference>
<organism evidence="2 3">
    <name type="scientific">Shewanella bicestrii</name>
    <dbReference type="NCBI Taxonomy" id="2018305"/>
    <lineage>
        <taxon>Bacteria</taxon>
        <taxon>Pseudomonadati</taxon>
        <taxon>Pseudomonadota</taxon>
        <taxon>Gammaproteobacteria</taxon>
        <taxon>Alteromonadales</taxon>
        <taxon>Shewanellaceae</taxon>
        <taxon>Shewanella</taxon>
    </lineage>
</organism>
<evidence type="ECO:0000313" key="2">
    <source>
        <dbReference type="EMBL" id="ASK70977.1"/>
    </source>
</evidence>
<dbReference type="NCBIfam" id="NF033674">
    <property type="entry name" value="stress_OB_fold"/>
    <property type="match status" value="1"/>
</dbReference>
<protein>
    <submittedName>
        <fullName evidence="2">Uncharacterized protein</fullName>
    </submittedName>
</protein>
<dbReference type="Proteomes" id="UP000198367">
    <property type="component" value="Chromosome"/>
</dbReference>
<dbReference type="EMBL" id="CP022358">
    <property type="protein sequence ID" value="ASK70977.1"/>
    <property type="molecule type" value="Genomic_DNA"/>
</dbReference>
<evidence type="ECO:0000256" key="1">
    <source>
        <dbReference type="ARBA" id="ARBA00022729"/>
    </source>
</evidence>
<keyword evidence="3" id="KW-1185">Reference proteome</keyword>
<dbReference type="SUPFAM" id="SSF101756">
    <property type="entry name" value="Hypothetical protein YgiW"/>
    <property type="match status" value="1"/>
</dbReference>
<gene>
    <name evidence="2" type="ORF">CF168_20015</name>
</gene>
<accession>A0A220US06</accession>
<dbReference type="KEGG" id="sbj:CF168_20015"/>
<sequence length="47" mass="5357">MSVYEDNYLFKDDSGEIKIEIDNHEGKGQNVTPNDKVTIIGEVDAEW</sequence>
<keyword evidence="1" id="KW-0732">Signal</keyword>
<evidence type="ECO:0000313" key="3">
    <source>
        <dbReference type="Proteomes" id="UP000198367"/>
    </source>
</evidence>
<dbReference type="PANTHER" id="PTHR36571">
    <property type="entry name" value="PROTEIN YGIW"/>
    <property type="match status" value="1"/>
</dbReference>
<reference evidence="2 3" key="1">
    <citation type="submission" date="2017-07" db="EMBL/GenBank/DDBJ databases">
        <title>Phenotypical and genomic characterization of a clinical isolate of Shewanella bicestrii sp. nov. producing an extended-spectrum beta-lactamase and a new oxacillinase variant.</title>
        <authorList>
            <person name="Jousset A.B."/>
            <person name="Bonnin R.A."/>
            <person name="Girlich D."/>
            <person name="Dabos L."/>
            <person name="Potron A."/>
            <person name="Dortet L."/>
            <person name="Glaser P."/>
            <person name="Naas T."/>
        </authorList>
    </citation>
    <scope>NUCLEOTIDE SEQUENCE [LARGE SCALE GENOMIC DNA]</scope>
    <source>
        <strain evidence="2 3">JAB-1</strain>
    </source>
</reference>
<dbReference type="PANTHER" id="PTHR36571:SF1">
    <property type="entry name" value="PROTEIN YGIW"/>
    <property type="match status" value="1"/>
</dbReference>
<proteinExistence type="predicted"/>
<dbReference type="Pfam" id="PF04076">
    <property type="entry name" value="BOF"/>
    <property type="match status" value="1"/>
</dbReference>
<dbReference type="InterPro" id="IPR005220">
    <property type="entry name" value="CarO-like"/>
</dbReference>
<name>A0A220US06_9GAMM</name>